<accession>A0A8D8KXS2</accession>
<protein>
    <submittedName>
        <fullName evidence="4">Vacuolar protein sorting-associated protein 13B</fullName>
    </submittedName>
</protein>
<feature type="region of interest" description="Disordered" evidence="2">
    <location>
        <begin position="3064"/>
        <end position="3102"/>
    </location>
</feature>
<feature type="compositionally biased region" description="Polar residues" evidence="2">
    <location>
        <begin position="878"/>
        <end position="894"/>
    </location>
</feature>
<evidence type="ECO:0000256" key="2">
    <source>
        <dbReference type="SAM" id="MobiDB-lite"/>
    </source>
</evidence>
<feature type="domain" description="Chorein N-terminal" evidence="3">
    <location>
        <begin position="5"/>
        <end position="200"/>
    </location>
</feature>
<feature type="region of interest" description="Disordered" evidence="2">
    <location>
        <begin position="851"/>
        <end position="896"/>
    </location>
</feature>
<dbReference type="EMBL" id="HBUE01341773">
    <property type="protein sequence ID" value="CAG6598815.1"/>
    <property type="molecule type" value="Transcribed_RNA"/>
</dbReference>
<evidence type="ECO:0000256" key="1">
    <source>
        <dbReference type="ARBA" id="ARBA00022448"/>
    </source>
</evidence>
<dbReference type="PANTHER" id="PTHR12517">
    <property type="entry name" value="VACUOLAR PROTEIN SORTING-ASSOCIATED PROTEIN 13B"/>
    <property type="match status" value="1"/>
</dbReference>
<dbReference type="Pfam" id="PF12624">
    <property type="entry name" value="VPS13_N"/>
    <property type="match status" value="1"/>
</dbReference>
<dbReference type="InterPro" id="IPR039782">
    <property type="entry name" value="VPS13B"/>
</dbReference>
<sequence>MFKIESYITPIILTYLEKYVKNIRPEDSQVSLWGGEVVFQNLDLKLDVLEEELSLPFQFLSGHIHELAIRVPWTKIASEPIVITINTIEFVLKLQEPGSRAAPRRDASRKNKNTDEAPPPGYMASLINRIANNITIRCHNVILKYVEEDIVVSMNIQQLSMESADAGWNPAFIDISPTRVSLRKLINIVDLTICLDKRNSAGKIEVCQEPVLYRSTLQARVLMRYSNAPASHDRSSITRIDVHSNFLDVNVSSQQFPMLMRLYELGMALKQGKIKSETSLGAEGSGEGEGEANQESLLSWAWNLLPSFFPEESESDSTDDHEFHVFHAGCYIDRLRMIFKTQELVGDSVVGTARKIKYNPFLQLDLNGVHGEVVICGLKWFNFSGGIAKVGLQSLEDCPCGHPMGIKEIFTSEATVLEENLHVRGSFFDEKTGESRKYNVNWNYHLGTYTQQVLLARSPAIAMDIVHEVQIPDDRRTSEFGSDLEFSNLSEKYMIRGFFGKFRLKIGADTLHRVKKLISYKDAYEYQPYYEEKPTPNLSQLPPPSAEDYDALMSEIPLKQIHLTVVTPTLELHPFDHGQFQLGRKRSSSKNPTTTDLGPLLEVDFNRIECNILTPLYENRLVFTTCQLPEPPSKLFDSCFHSISGNLERAQIKLRYADSNHLIATAINLNHQHRYLIFPELWPNAELNKSEHNFGASDVKLFLNPQQTIVSSSILSSLLNKIPSFNPSQELLSNLNPPSTPILDLTISHVHARQVLSERTSCLKLTSRSLRCLTYTPTTASSQRSLTALWPDHPTDEDFLTVIVQLPIDRTLTALEHPPLFYGRFLDLSLNVDPTLHEFLRIFTELQQTRSEDPLSRAHRHSLSPRKSADRLMPKKIATTTSQPITSVHSSSDQVDLPMGPVAVDGAALPAIASTVAEEEGEGGLETDAATTSSPDQDFWKQLSRRIFFHLEFSHCTVYFPEKSIVQESGGVTGLPEEEFGDNEIVMLKLPLITVNSAFKSSSLSASINRFPISLAKSVWPEDRESFPWTVSLANASSWTYQNRTMDKLLEETTTNISLVLNFKEDGTATSACFHVDTSPLKVNVFKEQLVLVGATLNRILALPMFQQSQEGVGIGGKKDQPQVLEISQAGGATTAADLKEFLDLTHNSSGASEETLKEVKVDTTPLSIWLQWTFSKVTVNCVVKEDSGESKVKLVFEMEDIIYSLDMQDVYLQIKAKIGGMNGQCYEFDGTKGSWVKNEALGLTVQTESGGSSKSANDTFLNLTITKAETKNVHTKWDTVRKNREQNDTLIEVIAKMEQIDLRLDLDLLEQCIDILTIFQRKEKAPTGVLGVKDLPLILFSSKGLRLFIPLRDCPTQCNAYIFKINSITMHHNVENPICRVPLRPDIYTKAAQMRILNVPGSKIEDRQYELLLKDISLSTASWSDILGYIQEQTSSTTHHDNPAFEWNNLQDVQRSSDFEVSTIFKEFHFSVICAPCIIYKNVLICSQAMELNCMSDLLINLDIDQLRLAGNISRKLSSIAHLVSPPPASASSSRSSVVEFNPTLFTSQDTISIDSIKSEQLPPARTFRRSHSKLSKFEEDSGVESFRASEEKKASSSSRRSVTSRQRKISSRSSEQIKTAASGATVEQQTVPYEVCFLGGYFKVNLYEKKVKEAEEPKMLFRMVMAQPNGLVSLNLLEHVMQVSLFDLVIDLGDLSLLKTLSGEPDDLGIPQPIIKTRFVNSFTKKNKELNVDFRRPIKLTMSHQKLQILQNLLDVLDGAVGGGQKKSTIKQARKLPKPILSRNKFKMIKSNMYDIEKVSLRLSQAMIHLHDEDCQAYNCKLSLTSIQSSLRVQERPERMSFTLDLEELIFCQASFTILHPFSFNLQATLTQEYWKRDPLIQTKLKSSYLQLDFNPNNLTEIQRMTDLFNQVLNSKSSSEQDIARTTDISSANMTPSRDNLIPIAAPSFSKASKTQEEHYQDDLRAGAFQFIESTRANELPLPYQIKIINRDVGIICWRYPQPRSLHNVTVFPVPMNTSKSMNIQCKLEYFSEIYGDFFELCEFTLSENEKIDLRLPSSKIASPIWRIVMTQNVIYEGNEQEESTANDENDTQESKSLISNITDALKDTYLSTGRIVSLPYRLHPKIFVACMRVDSIFNPNMIPNVELTVELRPVQVNLFNVIERPEVVTLPKPFERYRFCKESSESRSHKFLMLNAQYFRVHATTYDNFDFLLSGEMNLQCDLLDYSHFTFENALEVVNLKAIVSSEEDSLELKAISDDILVRYGPSIGYNLLVAEKIWNCTQPENTLLYGKYIVCNHTHVGIRIGQFGTGEGIFLGSEELCQYVFRSFRHPQKLQIVFNENYKEISTEPFEVTKEGLFYVRILPVHEEDVDDDKLFVVRVENLSSAQKRVTIEGQISFFNMTSQRLKVQYRFYKVVPNSDKHYVSTSFLLEEGSDGNVFGAANNKNQQSIKLAIDGERKGWSGDIPMREIMNGSKPYLVKIPTGMTTEGYISYWVRIIRERIGDHAELKESFNERVLVVVWPLFMVQSMLTVNTTAHEEKIDQNFSIYGQGERRQLLVSGTNSDEHELQFRMDFNSPHGEDKRKALLSYRLIDGRTFFQVPDRFKTVEAAIGMLRKSHSVPWPCSREEELRWRRENSIQEATFPLYNCSAAHELSCCLMLSIAPWALFINQLGCPVRVRNCDSYEVNLIEPNNIVMPHYIESSFTLELDVGFALQSEVIYLDGDAVKKHAPNSHVLPAEGSVEICLRSESGVSNVILSSTTENNIRVITVAAQFVVINYSSYELYGWCFAVLDNEQLDQIRQDERSQHTACIGLPQNDRKCDNPQGSAVTVLSNLSQHKNRLKPNSSYQCYLALYQHGTDTEFSLPIHLNAPVSRRSFCVQHLTPTHEDRYIPLALSTVTHHGQHYVSIYDDPCPSYAIENRTDFNIYVAQADSTNASKPAEAVPECPAEANFVWYQIVRSRQTVFYTPPELDAVFPEAQTVEVALIFACVSGSAIRWSHPVRIDENKNIFLNIPLYGDLKLAVNVRNRTTEIVIDYISQDLEFSAKDIRTRLSNPIPAPTIVDSSSSNAGGVHKSKPQQQQSSSIPASSNSPSPTTKRVSFRGYFKSLNLTLFSDQPARCCSKTDLISFSFDRLGVEANSGGDSNRALVQFVNVQVDNELHCNGEYDFPVILCSEDHEAKQRKPVVVPSQFRLNEALEQLALNALCSIYVEMDAGNWTAVEGLRFKVNPIRAYVEDTYINILLDYMMECLPINLLYQPEVAVERIKCPAGQVLVPKLVIQQSTYLADPIKFRYIRIEPLHVLLSVHTCMRLYIALDHSPLDFSAYERTSIRSLPIRFGNSLGMHYLSGAIFGGGWVIGSLEILGSPSGLARSVTSGLRDFVSLPVQGLFRGPWGFLVGFTQGSTSLVRNITAGTVNSVTKLATSVARNLDRLTLDSEHVQRTDALRRRRPQGMTEGFTQGLTGLGISILGAVGGLAHHPLQARSPIDVVTGVGKGIVGAFTKPISGAAELVALTGQGMLHSVGYNTMPTPKYSLQPLQRLEPIPYKTLWEPQALYDGPLLFTIHATYASRNQYKLVVVGVYQKTLVLLDVDQSVLLEVIDLKTVYPSVDASDPTQVLLRVRPELPPPPTDYDSYPISSRTYQFVQESTLQLPKLNSFTLPPPSTSVRPQQVQAAQPPKRTVADSSGSLIAVTQQDPDNTVVEIEQDTLENDDDDDDGRLLLEEVDVPIIEGEHDTDAVDNERRLVLYVDENLARYLVRYVNLLKKCQQPAGTIVFAPFEAR</sequence>
<dbReference type="InterPro" id="IPR026854">
    <property type="entry name" value="VPS13_N"/>
</dbReference>
<feature type="region of interest" description="Disordered" evidence="2">
    <location>
        <begin position="917"/>
        <end position="936"/>
    </location>
</feature>
<proteinExistence type="predicted"/>
<feature type="compositionally biased region" description="Low complexity" evidence="2">
    <location>
        <begin position="3082"/>
        <end position="3099"/>
    </location>
</feature>
<name>A0A8D8KXS2_CULPI</name>
<dbReference type="EMBL" id="HBUE01234871">
    <property type="protein sequence ID" value="CAG6546632.1"/>
    <property type="molecule type" value="Transcribed_RNA"/>
</dbReference>
<organism evidence="4">
    <name type="scientific">Culex pipiens</name>
    <name type="common">House mosquito</name>
    <dbReference type="NCBI Taxonomy" id="7175"/>
    <lineage>
        <taxon>Eukaryota</taxon>
        <taxon>Metazoa</taxon>
        <taxon>Ecdysozoa</taxon>
        <taxon>Arthropoda</taxon>
        <taxon>Hexapoda</taxon>
        <taxon>Insecta</taxon>
        <taxon>Pterygota</taxon>
        <taxon>Neoptera</taxon>
        <taxon>Endopterygota</taxon>
        <taxon>Diptera</taxon>
        <taxon>Nematocera</taxon>
        <taxon>Culicoidea</taxon>
        <taxon>Culicidae</taxon>
        <taxon>Culicinae</taxon>
        <taxon>Culicini</taxon>
        <taxon>Culex</taxon>
        <taxon>Culex</taxon>
    </lineage>
</organism>
<dbReference type="PANTHER" id="PTHR12517:SF0">
    <property type="entry name" value="INTERMEMBRANE LIPID TRANSFER PROTEIN VPS13B"/>
    <property type="match status" value="1"/>
</dbReference>
<feature type="region of interest" description="Disordered" evidence="2">
    <location>
        <begin position="101"/>
        <end position="120"/>
    </location>
</feature>
<feature type="region of interest" description="Disordered" evidence="2">
    <location>
        <begin position="1587"/>
        <end position="1625"/>
    </location>
</feature>
<reference evidence="4" key="1">
    <citation type="submission" date="2021-05" db="EMBL/GenBank/DDBJ databases">
        <authorList>
            <person name="Alioto T."/>
            <person name="Alioto T."/>
            <person name="Gomez Garrido J."/>
        </authorList>
    </citation>
    <scope>NUCLEOTIDE SEQUENCE</scope>
</reference>
<evidence type="ECO:0000313" key="4">
    <source>
        <dbReference type="EMBL" id="CAG6598815.1"/>
    </source>
</evidence>
<feature type="compositionally biased region" description="Low complexity" evidence="2">
    <location>
        <begin position="1597"/>
        <end position="1606"/>
    </location>
</feature>
<feature type="compositionally biased region" description="Basic and acidic residues" evidence="2">
    <location>
        <begin position="103"/>
        <end position="115"/>
    </location>
</feature>
<keyword evidence="1" id="KW-0813">Transport</keyword>
<evidence type="ECO:0000259" key="3">
    <source>
        <dbReference type="Pfam" id="PF12624"/>
    </source>
</evidence>